<dbReference type="InterPro" id="IPR035595">
    <property type="entry name" value="UDP_glycos_trans_CS"/>
</dbReference>
<gene>
    <name evidence="6" type="ORF">GIB67_026697</name>
</gene>
<dbReference type="EMBL" id="JACGCM010001823">
    <property type="protein sequence ID" value="KAF6148952.1"/>
    <property type="molecule type" value="Genomic_DNA"/>
</dbReference>
<dbReference type="Pfam" id="PF00201">
    <property type="entry name" value="UDPGT"/>
    <property type="match status" value="1"/>
</dbReference>
<dbReference type="GO" id="GO:0035251">
    <property type="term" value="F:UDP-glucosyltransferase activity"/>
    <property type="evidence" value="ECO:0007669"/>
    <property type="project" value="TreeGrafter"/>
</dbReference>
<dbReference type="PROSITE" id="PS00375">
    <property type="entry name" value="UDPGT"/>
    <property type="match status" value="1"/>
</dbReference>
<comment type="caution">
    <text evidence="6">The sequence shown here is derived from an EMBL/GenBank/DDBJ whole genome shotgun (WGS) entry which is preliminary data.</text>
</comment>
<accession>A0A7J7M276</accession>
<evidence type="ECO:0000313" key="7">
    <source>
        <dbReference type="Proteomes" id="UP000541444"/>
    </source>
</evidence>
<dbReference type="Gene3D" id="3.40.50.2000">
    <property type="entry name" value="Glycogen Phosphorylase B"/>
    <property type="match status" value="2"/>
</dbReference>
<dbReference type="PANTHER" id="PTHR48047:SF45">
    <property type="entry name" value="SCOPOLETIN GLUCOSYLTRANSFERASE-LIKE"/>
    <property type="match status" value="1"/>
</dbReference>
<dbReference type="CDD" id="cd03784">
    <property type="entry name" value="GT1_Gtf-like"/>
    <property type="match status" value="1"/>
</dbReference>
<evidence type="ECO:0000256" key="5">
    <source>
        <dbReference type="RuleBase" id="RU362057"/>
    </source>
</evidence>
<dbReference type="OrthoDB" id="5835829at2759"/>
<evidence type="ECO:0000256" key="2">
    <source>
        <dbReference type="ARBA" id="ARBA00022676"/>
    </source>
</evidence>
<dbReference type="FunFam" id="3.40.50.2000:FF:000047">
    <property type="entry name" value="Glycosyltransferase"/>
    <property type="match status" value="1"/>
</dbReference>
<reference evidence="6 7" key="1">
    <citation type="journal article" date="2020" name="IScience">
        <title>Genome Sequencing of the Endangered Kingdonia uniflora (Circaeasteraceae, Ranunculales) Reveals Potential Mechanisms of Evolutionary Specialization.</title>
        <authorList>
            <person name="Sun Y."/>
            <person name="Deng T."/>
            <person name="Zhang A."/>
            <person name="Moore M.J."/>
            <person name="Landis J.B."/>
            <person name="Lin N."/>
            <person name="Zhang H."/>
            <person name="Zhang X."/>
            <person name="Huang J."/>
            <person name="Zhang X."/>
            <person name="Sun H."/>
            <person name="Wang H."/>
        </authorList>
    </citation>
    <scope>NUCLEOTIDE SEQUENCE [LARGE SCALE GENOMIC DNA]</scope>
    <source>
        <strain evidence="6">TB1705</strain>
        <tissue evidence="6">Leaf</tissue>
    </source>
</reference>
<evidence type="ECO:0000256" key="3">
    <source>
        <dbReference type="ARBA" id="ARBA00022679"/>
    </source>
</evidence>
<sequence>MQVRDFTRSHFIVSPTMDLQKEDNSPLEVFYLPFLAPGHMIPMVEMARLFASRGVKVTIITTPLNSLLVKKPIEEDSKSGVMISLHELPFPYKESGLPDGCENFFHATTFDLAVKLYHAIELLKQPIEQLFRDVKPDCIVSDMFYPWTADIAAELGIQRLVYHATCLFSLSLKICIREEAPHELVESDSEVFVVPGLPGPTITMCRSQLPDYARGKSGYGDVVQQMRESELRSFGVVVNNFYEMEPVYTKHYEALGSRVWHVGPVSLIHKDTGDQAERGHKVAINQHECLNWLNSKNPNSVLYVCFGSACRFPTTQMLEIAAALESSCQHFIWVVLGKNQNEEDDGEWLPEGFEERMKDSNKGLIIWGWAPQVLILDHPSIGGFMSHCGWNSVLEAVSSGVPMVTWPLYAEHFYNEKLVTQVLKNGVPIGVEDWNLWTEAGKVVKGREKIEKAVNHLMGGGKYGEEMRANAKELGVMAKRAVKEGGSSYNSLSCLMDELQTLKQQRKKTKVC</sequence>
<evidence type="ECO:0000313" key="6">
    <source>
        <dbReference type="EMBL" id="KAF6148952.1"/>
    </source>
</evidence>
<protein>
    <recommendedName>
        <fullName evidence="5">Glycosyltransferase</fullName>
        <ecNumber evidence="5">2.4.1.-</ecNumber>
    </recommendedName>
</protein>
<dbReference type="PANTHER" id="PTHR48047">
    <property type="entry name" value="GLYCOSYLTRANSFERASE"/>
    <property type="match status" value="1"/>
</dbReference>
<dbReference type="AlphaFoldDB" id="A0A7J7M276"/>
<name>A0A7J7M276_9MAGN</name>
<keyword evidence="7" id="KW-1185">Reference proteome</keyword>
<dbReference type="SUPFAM" id="SSF53756">
    <property type="entry name" value="UDP-Glycosyltransferase/glycogen phosphorylase"/>
    <property type="match status" value="1"/>
</dbReference>
<comment type="similarity">
    <text evidence="1 4">Belongs to the UDP-glycosyltransferase family.</text>
</comment>
<keyword evidence="2 4" id="KW-0328">Glycosyltransferase</keyword>
<organism evidence="6 7">
    <name type="scientific">Kingdonia uniflora</name>
    <dbReference type="NCBI Taxonomy" id="39325"/>
    <lineage>
        <taxon>Eukaryota</taxon>
        <taxon>Viridiplantae</taxon>
        <taxon>Streptophyta</taxon>
        <taxon>Embryophyta</taxon>
        <taxon>Tracheophyta</taxon>
        <taxon>Spermatophyta</taxon>
        <taxon>Magnoliopsida</taxon>
        <taxon>Ranunculales</taxon>
        <taxon>Circaeasteraceae</taxon>
        <taxon>Kingdonia</taxon>
    </lineage>
</organism>
<dbReference type="InterPro" id="IPR002213">
    <property type="entry name" value="UDP_glucos_trans"/>
</dbReference>
<proteinExistence type="inferred from homology"/>
<dbReference type="EC" id="2.4.1.-" evidence="5"/>
<dbReference type="FunFam" id="3.40.50.2000:FF:000071">
    <property type="entry name" value="Glycosyltransferase"/>
    <property type="match status" value="1"/>
</dbReference>
<keyword evidence="3 4" id="KW-0808">Transferase</keyword>
<evidence type="ECO:0000256" key="4">
    <source>
        <dbReference type="RuleBase" id="RU003718"/>
    </source>
</evidence>
<evidence type="ECO:0000256" key="1">
    <source>
        <dbReference type="ARBA" id="ARBA00009995"/>
    </source>
</evidence>
<dbReference type="Proteomes" id="UP000541444">
    <property type="component" value="Unassembled WGS sequence"/>
</dbReference>